<organism evidence="2 3">
    <name type="scientific">Paenibacillus algicola</name>
    <dbReference type="NCBI Taxonomy" id="2565926"/>
    <lineage>
        <taxon>Bacteria</taxon>
        <taxon>Bacillati</taxon>
        <taxon>Bacillota</taxon>
        <taxon>Bacilli</taxon>
        <taxon>Bacillales</taxon>
        <taxon>Paenibacillaceae</taxon>
        <taxon>Paenibacillus</taxon>
    </lineage>
</organism>
<keyword evidence="3" id="KW-1185">Reference proteome</keyword>
<dbReference type="AlphaFoldDB" id="A0A4P8XFV6"/>
<evidence type="ECO:0000313" key="3">
    <source>
        <dbReference type="Proteomes" id="UP000300879"/>
    </source>
</evidence>
<reference evidence="2 3" key="1">
    <citation type="submission" date="2019-05" db="EMBL/GenBank/DDBJ databases">
        <authorList>
            <person name="Chen C."/>
        </authorList>
    </citation>
    <scope>NUCLEOTIDE SEQUENCE [LARGE SCALE GENOMIC DNA]</scope>
    <source>
        <strain evidence="2 3">HB172198</strain>
    </source>
</reference>
<evidence type="ECO:0000313" key="2">
    <source>
        <dbReference type="EMBL" id="QCT01302.1"/>
    </source>
</evidence>
<accession>A0A4P8XFV6</accession>
<dbReference type="Proteomes" id="UP000300879">
    <property type="component" value="Chromosome"/>
</dbReference>
<feature type="compositionally biased region" description="Low complexity" evidence="1">
    <location>
        <begin position="117"/>
        <end position="135"/>
    </location>
</feature>
<feature type="region of interest" description="Disordered" evidence="1">
    <location>
        <begin position="116"/>
        <end position="168"/>
    </location>
</feature>
<gene>
    <name evidence="2" type="ORF">E6C60_0579</name>
</gene>
<dbReference type="KEGG" id="palo:E6C60_0579"/>
<protein>
    <submittedName>
        <fullName evidence="2">Uncharacterized protein</fullName>
    </submittedName>
</protein>
<dbReference type="EMBL" id="CP040396">
    <property type="protein sequence ID" value="QCT01302.1"/>
    <property type="molecule type" value="Genomic_DNA"/>
</dbReference>
<dbReference type="RefSeq" id="WP_138224399.1">
    <property type="nucleotide sequence ID" value="NZ_CP040396.1"/>
</dbReference>
<evidence type="ECO:0000256" key="1">
    <source>
        <dbReference type="SAM" id="MobiDB-lite"/>
    </source>
</evidence>
<name>A0A4P8XFV6_9BACL</name>
<sequence>MNDSHHNKPNSSASVYAEAILRWVGHYADKASALHEQDQVIAVRISTRQLSLLERLLDLHAVQALPGQEPPTWNEGSLLELRTLWDQLTDDTGLLRPCRSFWISIQQKLNIPAAVNKPKISSPSSAKPAKQSSPKKSSKARPNPKPPAALFISTLGGPSKKHNPDRKEEAAFMAMIGSKKYNIKY</sequence>
<proteinExistence type="predicted"/>